<evidence type="ECO:0000313" key="2">
    <source>
        <dbReference type="EMBL" id="AKC87168.1"/>
    </source>
</evidence>
<evidence type="ECO:0008006" key="4">
    <source>
        <dbReference type="Google" id="ProtNLM"/>
    </source>
</evidence>
<dbReference type="KEGG" id="psuw:WQ53_10855"/>
<proteinExistence type="predicted"/>
<evidence type="ECO:0000313" key="3">
    <source>
        <dbReference type="Proteomes" id="UP000033067"/>
    </source>
</evidence>
<accession>A0A0E3Z315</accession>
<name>A0A0E3Z315_9GAMM</name>
<protein>
    <recommendedName>
        <fullName evidence="4">Lectin</fullName>
    </recommendedName>
</protein>
<reference evidence="2 3" key="1">
    <citation type="journal article" date="2015" name="Genome Announc.">
        <title>Complete Genome Sequence of Pseudoxanthomonas suwonensis Strain J1, a Cellulose-Degrading Bacterium Isolated from Leaf- and Wood-Enriched Soil.</title>
        <authorList>
            <person name="Hou L."/>
            <person name="Jiang J."/>
            <person name="Xu Z."/>
            <person name="Zhou Y."/>
            <person name="Leung F.C."/>
        </authorList>
    </citation>
    <scope>NUCLEOTIDE SEQUENCE [LARGE SCALE GENOMIC DNA]</scope>
    <source>
        <strain evidence="2 3">J1</strain>
    </source>
</reference>
<organism evidence="2 3">
    <name type="scientific">Pseudoxanthomonas suwonensis</name>
    <dbReference type="NCBI Taxonomy" id="314722"/>
    <lineage>
        <taxon>Bacteria</taxon>
        <taxon>Pseudomonadati</taxon>
        <taxon>Pseudomonadota</taxon>
        <taxon>Gammaproteobacteria</taxon>
        <taxon>Lysobacterales</taxon>
        <taxon>Lysobacteraceae</taxon>
        <taxon>Pseudoxanthomonas</taxon>
    </lineage>
</organism>
<evidence type="ECO:0000256" key="1">
    <source>
        <dbReference type="SAM" id="SignalP"/>
    </source>
</evidence>
<sequence length="216" mass="22689">MPSRTTSRTLDACLLTLALVLASCSQAPDSHALDDAATADAEESALDEPVEEIPPATVPDAAVALAPLAVDFSGFGPVPFGSDAQALRQAWDRPLEGGDEATGDACHYLLPQPRPAHGYGIGFMVEDGRFVRVDVDDPSATAPGGGRIGMTAAEIAALYPGRVEERLHKYVEGGRYLRVAGDSGAAVLLFETDAQGRVQEWRVGLPPQVDYVEGCS</sequence>
<feature type="signal peptide" evidence="1">
    <location>
        <begin position="1"/>
        <end position="27"/>
    </location>
</feature>
<dbReference type="PROSITE" id="PS51257">
    <property type="entry name" value="PROKAR_LIPOPROTEIN"/>
    <property type="match status" value="1"/>
</dbReference>
<dbReference type="OrthoDB" id="5193828at2"/>
<dbReference type="Proteomes" id="UP000033067">
    <property type="component" value="Chromosome"/>
</dbReference>
<dbReference type="EMBL" id="CP011144">
    <property type="protein sequence ID" value="AKC87168.1"/>
    <property type="molecule type" value="Genomic_DNA"/>
</dbReference>
<keyword evidence="1" id="KW-0732">Signal</keyword>
<dbReference type="AlphaFoldDB" id="A0A0E3Z315"/>
<gene>
    <name evidence="2" type="ORF">WQ53_10855</name>
</gene>
<feature type="chain" id="PRO_5002415801" description="Lectin" evidence="1">
    <location>
        <begin position="28"/>
        <end position="216"/>
    </location>
</feature>
<keyword evidence="3" id="KW-1185">Reference proteome</keyword>
<dbReference type="PATRIC" id="fig|314722.6.peg.2340"/>
<dbReference type="RefSeq" id="WP_052632250.1">
    <property type="nucleotide sequence ID" value="NZ_CP011144.1"/>
</dbReference>